<dbReference type="RefSeq" id="WP_143892316.1">
    <property type="nucleotide sequence ID" value="NZ_CP041666.1"/>
</dbReference>
<accession>A0A516KE26</accession>
<keyword evidence="3" id="KW-1185">Reference proteome</keyword>
<dbReference type="KEGG" id="aqt:FN924_04860"/>
<dbReference type="Proteomes" id="UP000315215">
    <property type="component" value="Chromosome"/>
</dbReference>
<organism evidence="2 3">
    <name type="scientific">Radiobacillus deserti</name>
    <dbReference type="NCBI Taxonomy" id="2594883"/>
    <lineage>
        <taxon>Bacteria</taxon>
        <taxon>Bacillati</taxon>
        <taxon>Bacillota</taxon>
        <taxon>Bacilli</taxon>
        <taxon>Bacillales</taxon>
        <taxon>Bacillaceae</taxon>
        <taxon>Radiobacillus</taxon>
    </lineage>
</organism>
<dbReference type="GO" id="GO:0016747">
    <property type="term" value="F:acyltransferase activity, transferring groups other than amino-acyl groups"/>
    <property type="evidence" value="ECO:0007669"/>
    <property type="project" value="InterPro"/>
</dbReference>
<dbReference type="InterPro" id="IPR016181">
    <property type="entry name" value="Acyl_CoA_acyltransferase"/>
</dbReference>
<evidence type="ECO:0000259" key="1">
    <source>
        <dbReference type="PROSITE" id="PS51186"/>
    </source>
</evidence>
<dbReference type="InterPro" id="IPR050276">
    <property type="entry name" value="MshD_Acetyltransferase"/>
</dbReference>
<dbReference type="Pfam" id="PF00583">
    <property type="entry name" value="Acetyltransf_1"/>
    <property type="match status" value="1"/>
</dbReference>
<reference evidence="2 3" key="1">
    <citation type="submission" date="2019-07" db="EMBL/GenBank/DDBJ databases">
        <authorList>
            <person name="Li J."/>
        </authorList>
    </citation>
    <scope>NUCLEOTIDE SEQUENCE [LARGE SCALE GENOMIC DNA]</scope>
    <source>
        <strain evidence="2 3">TKL69</strain>
    </source>
</reference>
<dbReference type="Gene3D" id="3.40.630.30">
    <property type="match status" value="1"/>
</dbReference>
<evidence type="ECO:0000313" key="3">
    <source>
        <dbReference type="Proteomes" id="UP000315215"/>
    </source>
</evidence>
<dbReference type="PANTHER" id="PTHR43617">
    <property type="entry name" value="L-AMINO ACID N-ACETYLTRANSFERASE"/>
    <property type="match status" value="1"/>
</dbReference>
<sequence>MQIKIASPSEIRYIRHMGHQIVSELSAGYVKESPHLQSDQFVENSVYLVLVNQGKIAGWIIFGDVFDIYTNKMKGMISEVYIFPSYRKQGWGKQLMEKALFVCKQRGLEDIQLNVFAGNEAKKLYEAMGFQEISVIMERKL</sequence>
<name>A0A516KE26_9BACI</name>
<keyword evidence="2" id="KW-0808">Transferase</keyword>
<dbReference type="SUPFAM" id="SSF55729">
    <property type="entry name" value="Acyl-CoA N-acyltransferases (Nat)"/>
    <property type="match status" value="1"/>
</dbReference>
<evidence type="ECO:0000313" key="2">
    <source>
        <dbReference type="EMBL" id="QDP39566.1"/>
    </source>
</evidence>
<dbReference type="EMBL" id="CP041666">
    <property type="protein sequence ID" value="QDP39566.1"/>
    <property type="molecule type" value="Genomic_DNA"/>
</dbReference>
<dbReference type="CDD" id="cd04301">
    <property type="entry name" value="NAT_SF"/>
    <property type="match status" value="1"/>
</dbReference>
<dbReference type="AlphaFoldDB" id="A0A516KE26"/>
<feature type="domain" description="N-acetyltransferase" evidence="1">
    <location>
        <begin position="9"/>
        <end position="141"/>
    </location>
</feature>
<dbReference type="InterPro" id="IPR000182">
    <property type="entry name" value="GNAT_dom"/>
</dbReference>
<dbReference type="OrthoDB" id="156739at2"/>
<proteinExistence type="predicted"/>
<protein>
    <submittedName>
        <fullName evidence="2">GNAT family N-acetyltransferase</fullName>
    </submittedName>
</protein>
<dbReference type="PROSITE" id="PS51186">
    <property type="entry name" value="GNAT"/>
    <property type="match status" value="1"/>
</dbReference>
<gene>
    <name evidence="2" type="ORF">FN924_04860</name>
</gene>